<feature type="domain" description="Zinc finger CHC2-type" evidence="2">
    <location>
        <begin position="236"/>
        <end position="292"/>
    </location>
</feature>
<reference evidence="3 4" key="1">
    <citation type="submission" date="2023-11" db="EMBL/GenBank/DDBJ databases">
        <authorList>
            <person name="Xu M."/>
            <person name="Jiang T."/>
        </authorList>
    </citation>
    <scope>NUCLEOTIDE SEQUENCE [LARGE SCALE GENOMIC DNA]</scope>
    <source>
        <strain evidence="3 4">SD</strain>
    </source>
</reference>
<dbReference type="InterPro" id="IPR002694">
    <property type="entry name" value="Znf_CHC2"/>
</dbReference>
<accession>A0ABU4VR35</accession>
<evidence type="ECO:0000259" key="2">
    <source>
        <dbReference type="SMART" id="SM00400"/>
    </source>
</evidence>
<comment type="caution">
    <text evidence="3">The sequence shown here is derived from an EMBL/GenBank/DDBJ whole genome shotgun (WGS) entry which is preliminary data.</text>
</comment>
<keyword evidence="4" id="KW-1185">Reference proteome</keyword>
<name>A0ABU4VR35_9ACTN</name>
<feature type="region of interest" description="Disordered" evidence="1">
    <location>
        <begin position="173"/>
        <end position="200"/>
    </location>
</feature>
<evidence type="ECO:0000313" key="3">
    <source>
        <dbReference type="EMBL" id="MDX8153406.1"/>
    </source>
</evidence>
<dbReference type="Pfam" id="PF01807">
    <property type="entry name" value="Zn_ribbon_DnaG"/>
    <property type="match status" value="1"/>
</dbReference>
<evidence type="ECO:0000313" key="4">
    <source>
        <dbReference type="Proteomes" id="UP001277761"/>
    </source>
</evidence>
<dbReference type="SUPFAM" id="SSF57783">
    <property type="entry name" value="Zinc beta-ribbon"/>
    <property type="match status" value="1"/>
</dbReference>
<dbReference type="Gene3D" id="3.30.70.1790">
    <property type="entry name" value="RepB DNA-primase, N-terminal domain"/>
    <property type="match status" value="1"/>
</dbReference>
<evidence type="ECO:0000256" key="1">
    <source>
        <dbReference type="SAM" id="MobiDB-lite"/>
    </source>
</evidence>
<dbReference type="Gene3D" id="3.90.580.10">
    <property type="entry name" value="Zinc finger, CHC2-type domain"/>
    <property type="match status" value="1"/>
</dbReference>
<sequence>MELRLRDARTGRWSQRFRAASDLEAAAAFGIEAATRHDVYVGVLPRTRRGGRRADLPETGAVAWVDLDREDAATVLEAADIPAPSLVVASGSPGHRHLYWRLEEPVALDELEDLNMGLAVQLGGDLRAGDAPRILRLAGTLNHKPPTPTPVLIDGGPPTGAAAVRLADLRLLTAPSPTPSPRPRRGPAATPGGERQRARRAAVSAKVRALEAIAPAVYVETLTRQTVPPRSRKVRCPLHEDDTPSLHVYETPEQGWFCFGCRRGGSVYDLAAATLSRQLRGHGFVELQRDLIDLLVDRTAPSPRRR</sequence>
<dbReference type="EMBL" id="JAXAVX010000013">
    <property type="protein sequence ID" value="MDX8153406.1"/>
    <property type="molecule type" value="Genomic_DNA"/>
</dbReference>
<dbReference type="SMART" id="SM00400">
    <property type="entry name" value="ZnF_CHCC"/>
    <property type="match status" value="1"/>
</dbReference>
<gene>
    <name evidence="3" type="ORF">SK069_17540</name>
</gene>
<protein>
    <submittedName>
        <fullName evidence="3">DNA-primase RepB domain-containing protein</fullName>
    </submittedName>
</protein>
<organism evidence="3 4">
    <name type="scientific">Patulibacter brassicae</name>
    <dbReference type="NCBI Taxonomy" id="1705717"/>
    <lineage>
        <taxon>Bacteria</taxon>
        <taxon>Bacillati</taxon>
        <taxon>Actinomycetota</taxon>
        <taxon>Thermoleophilia</taxon>
        <taxon>Solirubrobacterales</taxon>
        <taxon>Patulibacteraceae</taxon>
        <taxon>Patulibacter</taxon>
    </lineage>
</organism>
<dbReference type="Proteomes" id="UP001277761">
    <property type="component" value="Unassembled WGS sequence"/>
</dbReference>
<dbReference type="RefSeq" id="WP_319955557.1">
    <property type="nucleotide sequence ID" value="NZ_JAXAVX010000013.1"/>
</dbReference>
<dbReference type="InterPro" id="IPR036977">
    <property type="entry name" value="DNA_primase_Znf_CHC2"/>
</dbReference>
<proteinExistence type="predicted"/>